<organism evidence="3 4">
    <name type="scientific">Natronobacillus azotifigens</name>
    <dbReference type="NCBI Taxonomy" id="472978"/>
    <lineage>
        <taxon>Bacteria</taxon>
        <taxon>Bacillati</taxon>
        <taxon>Bacillota</taxon>
        <taxon>Bacilli</taxon>
        <taxon>Bacillales</taxon>
        <taxon>Bacillaceae</taxon>
        <taxon>Natronobacillus</taxon>
    </lineage>
</organism>
<keyword evidence="4" id="KW-1185">Reference proteome</keyword>
<name>A0A9J6RB22_9BACI</name>
<comment type="caution">
    <text evidence="3">The sequence shown here is derived from an EMBL/GenBank/DDBJ whole genome shotgun (WGS) entry which is preliminary data.</text>
</comment>
<keyword evidence="1" id="KW-0472">Membrane</keyword>
<dbReference type="Proteomes" id="UP001084197">
    <property type="component" value="Unassembled WGS sequence"/>
</dbReference>
<feature type="transmembrane region" description="Helical" evidence="1">
    <location>
        <begin position="147"/>
        <end position="168"/>
    </location>
</feature>
<gene>
    <name evidence="3" type="ORF">OWO01_04305</name>
</gene>
<accession>A0A9J6RB22</accession>
<dbReference type="EMBL" id="JAPRAT010000005">
    <property type="protein sequence ID" value="MCZ0702433.1"/>
    <property type="molecule type" value="Genomic_DNA"/>
</dbReference>
<dbReference type="PANTHER" id="PTHR36834">
    <property type="entry name" value="MEMBRANE PROTEIN-RELATED"/>
    <property type="match status" value="1"/>
</dbReference>
<evidence type="ECO:0000313" key="3">
    <source>
        <dbReference type="EMBL" id="MCZ0702433.1"/>
    </source>
</evidence>
<reference evidence="3" key="1">
    <citation type="submission" date="2022-11" db="EMBL/GenBank/DDBJ databases">
        <title>WGS of Natronobacillus azotifigens 24KS-1, an anaerobic diazotrophic haloalkaliphile from soda-rich habitats.</title>
        <authorList>
            <person name="Sorokin D.Y."/>
            <person name="Merkel A.Y."/>
        </authorList>
    </citation>
    <scope>NUCLEOTIDE SEQUENCE</scope>
    <source>
        <strain evidence="3">24KS-1</strain>
    </source>
</reference>
<feature type="transmembrane region" description="Helical" evidence="1">
    <location>
        <begin position="113"/>
        <end position="132"/>
    </location>
</feature>
<evidence type="ECO:0000259" key="2">
    <source>
        <dbReference type="Pfam" id="PF04892"/>
    </source>
</evidence>
<dbReference type="InterPro" id="IPR053150">
    <property type="entry name" value="Teicoplanin_resist-assoc"/>
</dbReference>
<dbReference type="PANTHER" id="PTHR36834:SF2">
    <property type="entry name" value="MEMBRANE PROTEIN"/>
    <property type="match status" value="1"/>
</dbReference>
<feature type="transmembrane region" description="Helical" evidence="1">
    <location>
        <begin position="6"/>
        <end position="25"/>
    </location>
</feature>
<keyword evidence="1" id="KW-1133">Transmembrane helix</keyword>
<feature type="domain" description="VanZ-like" evidence="2">
    <location>
        <begin position="42"/>
        <end position="163"/>
    </location>
</feature>
<keyword evidence="1" id="KW-0812">Transmembrane</keyword>
<dbReference type="InterPro" id="IPR006976">
    <property type="entry name" value="VanZ-like"/>
</dbReference>
<dbReference type="RefSeq" id="WP_268779200.1">
    <property type="nucleotide sequence ID" value="NZ_JAPRAT010000005.1"/>
</dbReference>
<sequence>MIDQDFFLLYATLFLILYVIYDLFRYRKEERSLLQRFLFYSFVFYMINVIRLTLFPIMFMPTSFSVQFVPFFFMMESLDSGYIARTYLENFILLLPLGFYLPLLFQRFRKLKFTIFAAFILTTSIETIQLLMRLTIGSLRTFNVDDIILNTSGAILGYFLYKITMVIIKKYNYSVLKSFE</sequence>
<evidence type="ECO:0000256" key="1">
    <source>
        <dbReference type="SAM" id="Phobius"/>
    </source>
</evidence>
<protein>
    <submittedName>
        <fullName evidence="3">VanZ family protein</fullName>
    </submittedName>
</protein>
<feature type="transmembrane region" description="Helical" evidence="1">
    <location>
        <begin position="82"/>
        <end position="101"/>
    </location>
</feature>
<feature type="transmembrane region" description="Helical" evidence="1">
    <location>
        <begin position="37"/>
        <end position="62"/>
    </location>
</feature>
<dbReference type="Pfam" id="PF04892">
    <property type="entry name" value="VanZ"/>
    <property type="match status" value="1"/>
</dbReference>
<dbReference type="AlphaFoldDB" id="A0A9J6RB22"/>
<evidence type="ECO:0000313" key="4">
    <source>
        <dbReference type="Proteomes" id="UP001084197"/>
    </source>
</evidence>
<proteinExistence type="predicted"/>